<evidence type="ECO:0000313" key="8">
    <source>
        <dbReference type="EnsemblMetazoa" id="SCAU005466-PA"/>
    </source>
</evidence>
<dbReference type="VEuPathDB" id="VectorBase:SCAU005466"/>
<evidence type="ECO:0000313" key="9">
    <source>
        <dbReference type="Proteomes" id="UP000095300"/>
    </source>
</evidence>
<evidence type="ECO:0000256" key="3">
    <source>
        <dbReference type="ARBA" id="ARBA00022794"/>
    </source>
</evidence>
<dbReference type="PROSITE" id="PS51381">
    <property type="entry name" value="C2_B9"/>
    <property type="match status" value="1"/>
</dbReference>
<evidence type="ECO:0000256" key="5">
    <source>
        <dbReference type="ARBA" id="ARBA00023273"/>
    </source>
</evidence>
<name>A0A1I8P7F4_STOCA</name>
<protein>
    <recommendedName>
        <fullName evidence="7">B9 domain-containing protein 1</fullName>
    </recommendedName>
</protein>
<dbReference type="STRING" id="35570.A0A1I8P7F4"/>
<accession>A0A1I8P7F4</accession>
<dbReference type="EnsemblMetazoa" id="SCAU005466-RA">
    <property type="protein sequence ID" value="SCAU005466-PA"/>
    <property type="gene ID" value="SCAU005466"/>
</dbReference>
<dbReference type="Proteomes" id="UP000095300">
    <property type="component" value="Unassembled WGS sequence"/>
</dbReference>
<evidence type="ECO:0000256" key="7">
    <source>
        <dbReference type="ARBA" id="ARBA00039274"/>
    </source>
</evidence>
<dbReference type="PANTHER" id="PTHR12968:SF1">
    <property type="entry name" value="B9 DOMAIN-CONTAINING PROTEIN 1"/>
    <property type="match status" value="1"/>
</dbReference>
<keyword evidence="2" id="KW-0963">Cytoplasm</keyword>
<keyword evidence="3" id="KW-0970">Cilium biogenesis/degradation</keyword>
<dbReference type="OrthoDB" id="431939at2759"/>
<organism evidence="8 9">
    <name type="scientific">Stomoxys calcitrans</name>
    <name type="common">Stable fly</name>
    <name type="synonym">Conops calcitrans</name>
    <dbReference type="NCBI Taxonomy" id="35570"/>
    <lineage>
        <taxon>Eukaryota</taxon>
        <taxon>Metazoa</taxon>
        <taxon>Ecdysozoa</taxon>
        <taxon>Arthropoda</taxon>
        <taxon>Hexapoda</taxon>
        <taxon>Insecta</taxon>
        <taxon>Pterygota</taxon>
        <taxon>Neoptera</taxon>
        <taxon>Endopterygota</taxon>
        <taxon>Diptera</taxon>
        <taxon>Brachycera</taxon>
        <taxon>Muscomorpha</taxon>
        <taxon>Muscoidea</taxon>
        <taxon>Muscidae</taxon>
        <taxon>Stomoxys</taxon>
    </lineage>
</organism>
<proteinExistence type="inferred from homology"/>
<evidence type="ECO:0000256" key="1">
    <source>
        <dbReference type="ARBA" id="ARBA00004120"/>
    </source>
</evidence>
<evidence type="ECO:0000256" key="4">
    <source>
        <dbReference type="ARBA" id="ARBA00023212"/>
    </source>
</evidence>
<comment type="subcellular location">
    <subcellularLocation>
        <location evidence="1">Cytoplasm</location>
        <location evidence="1">Cytoskeleton</location>
        <location evidence="1">Cilium basal body</location>
    </subcellularLocation>
</comment>
<dbReference type="PANTHER" id="PTHR12968">
    <property type="entry name" value="B9 DOMAIN-CONTAINING"/>
    <property type="match status" value="1"/>
</dbReference>
<evidence type="ECO:0000256" key="2">
    <source>
        <dbReference type="ARBA" id="ARBA00022490"/>
    </source>
</evidence>
<keyword evidence="5" id="KW-0966">Cell projection</keyword>
<keyword evidence="4" id="KW-0206">Cytoskeleton</keyword>
<dbReference type="GO" id="GO:0060271">
    <property type="term" value="P:cilium assembly"/>
    <property type="evidence" value="ECO:0007669"/>
    <property type="project" value="TreeGrafter"/>
</dbReference>
<dbReference type="InterPro" id="IPR010796">
    <property type="entry name" value="C2_B9-type_dom"/>
</dbReference>
<sequence length="195" mass="21759">METNTTAASYFNIFITGHLESANFPLGPEAKDIFCRYEAFAGPDWELVSGTKNGITQLASNRNGNFNDPIVFNMPIELTYRSTNVFGWPQLIVCVYGRTRWGIETSLGYSRLHVPVFGSGTNQRIVAPILKPRCSNAMADVTSWITGRNPELKDSKILLDNTKTKAFLIIVLGKHKNNKQKGIKFGRAELRISTT</sequence>
<reference evidence="8" key="1">
    <citation type="submission" date="2020-05" db="UniProtKB">
        <authorList>
            <consortium name="EnsemblMetazoa"/>
        </authorList>
    </citation>
    <scope>IDENTIFICATION</scope>
    <source>
        <strain evidence="8">USDA</strain>
    </source>
</reference>
<comment type="similarity">
    <text evidence="6">Belongs to the B9D family.</text>
</comment>
<dbReference type="GO" id="GO:0036038">
    <property type="term" value="C:MKS complex"/>
    <property type="evidence" value="ECO:0007669"/>
    <property type="project" value="TreeGrafter"/>
</dbReference>
<dbReference type="AlphaFoldDB" id="A0A1I8P7F4"/>
<evidence type="ECO:0000256" key="6">
    <source>
        <dbReference type="ARBA" id="ARBA00038411"/>
    </source>
</evidence>
<dbReference type="Pfam" id="PF07162">
    <property type="entry name" value="B9-C2"/>
    <property type="match status" value="1"/>
</dbReference>
<keyword evidence="9" id="KW-1185">Reference proteome</keyword>
<gene>
    <name evidence="8" type="primary">106080755</name>
</gene>